<feature type="domain" description="OmpR/PhoB-type" evidence="9">
    <location>
        <begin position="134"/>
        <end position="231"/>
    </location>
</feature>
<comment type="caution">
    <text evidence="10">The sequence shown here is derived from an EMBL/GenBank/DDBJ whole genome shotgun (WGS) entry which is preliminary data.</text>
</comment>
<keyword evidence="5" id="KW-0804">Transcription</keyword>
<keyword evidence="1 6" id="KW-0597">Phosphoprotein</keyword>
<feature type="DNA-binding region" description="OmpR/PhoB-type" evidence="7">
    <location>
        <begin position="134"/>
        <end position="231"/>
    </location>
</feature>
<keyword evidence="11" id="KW-1185">Reference proteome</keyword>
<dbReference type="CDD" id="cd00383">
    <property type="entry name" value="trans_reg_C"/>
    <property type="match status" value="1"/>
</dbReference>
<dbReference type="EMBL" id="BSOB01000046">
    <property type="protein sequence ID" value="GLQ94727.1"/>
    <property type="molecule type" value="Genomic_DNA"/>
</dbReference>
<accession>A0ABQ5XVD1</accession>
<dbReference type="PROSITE" id="PS50110">
    <property type="entry name" value="RESPONSE_REGULATORY"/>
    <property type="match status" value="1"/>
</dbReference>
<evidence type="ECO:0000256" key="5">
    <source>
        <dbReference type="ARBA" id="ARBA00023163"/>
    </source>
</evidence>
<evidence type="ECO:0000259" key="9">
    <source>
        <dbReference type="PROSITE" id="PS51755"/>
    </source>
</evidence>
<protein>
    <submittedName>
        <fullName evidence="10">DNA-binding response regulator</fullName>
    </submittedName>
</protein>
<evidence type="ECO:0000256" key="6">
    <source>
        <dbReference type="PROSITE-ProRule" id="PRU00169"/>
    </source>
</evidence>
<feature type="modified residue" description="4-aspartylphosphate" evidence="6">
    <location>
        <position position="59"/>
    </location>
</feature>
<evidence type="ECO:0000313" key="11">
    <source>
        <dbReference type="Proteomes" id="UP001156670"/>
    </source>
</evidence>
<keyword evidence="4 7" id="KW-0238">DNA-binding</keyword>
<reference evidence="11" key="1">
    <citation type="journal article" date="2019" name="Int. J. Syst. Evol. Microbiol.">
        <title>The Global Catalogue of Microorganisms (GCM) 10K type strain sequencing project: providing services to taxonomists for standard genome sequencing and annotation.</title>
        <authorList>
            <consortium name="The Broad Institute Genomics Platform"/>
            <consortium name="The Broad Institute Genome Sequencing Center for Infectious Disease"/>
            <person name="Wu L."/>
            <person name="Ma J."/>
        </authorList>
    </citation>
    <scope>NUCLEOTIDE SEQUENCE [LARGE SCALE GENOMIC DNA]</scope>
    <source>
        <strain evidence="11">NBRC 111980</strain>
    </source>
</reference>
<dbReference type="InterPro" id="IPR016032">
    <property type="entry name" value="Sig_transdc_resp-reg_C-effctor"/>
</dbReference>
<evidence type="ECO:0000256" key="4">
    <source>
        <dbReference type="ARBA" id="ARBA00023125"/>
    </source>
</evidence>
<evidence type="ECO:0000256" key="2">
    <source>
        <dbReference type="ARBA" id="ARBA00023012"/>
    </source>
</evidence>
<dbReference type="InterPro" id="IPR001867">
    <property type="entry name" value="OmpR/PhoB-type_DNA-bd"/>
</dbReference>
<name>A0ABQ5XVD1_9GAMM</name>
<evidence type="ECO:0000256" key="1">
    <source>
        <dbReference type="ARBA" id="ARBA00022553"/>
    </source>
</evidence>
<dbReference type="GO" id="GO:0003677">
    <property type="term" value="F:DNA binding"/>
    <property type="evidence" value="ECO:0007669"/>
    <property type="project" value="UniProtKB-KW"/>
</dbReference>
<proteinExistence type="predicted"/>
<dbReference type="InterPro" id="IPR011006">
    <property type="entry name" value="CheY-like_superfamily"/>
</dbReference>
<dbReference type="PANTHER" id="PTHR48111">
    <property type="entry name" value="REGULATOR OF RPOS"/>
    <property type="match status" value="1"/>
</dbReference>
<dbReference type="Gene3D" id="3.40.50.2300">
    <property type="match status" value="1"/>
</dbReference>
<dbReference type="Pfam" id="PF00072">
    <property type="entry name" value="Response_reg"/>
    <property type="match status" value="1"/>
</dbReference>
<dbReference type="Proteomes" id="UP001156670">
    <property type="component" value="Unassembled WGS sequence"/>
</dbReference>
<dbReference type="Pfam" id="PF00486">
    <property type="entry name" value="Trans_reg_C"/>
    <property type="match status" value="1"/>
</dbReference>
<keyword evidence="2" id="KW-0902">Two-component regulatory system</keyword>
<keyword evidence="3" id="KW-0805">Transcription regulation</keyword>
<evidence type="ECO:0000256" key="3">
    <source>
        <dbReference type="ARBA" id="ARBA00023015"/>
    </source>
</evidence>
<feature type="domain" description="Response regulatory" evidence="8">
    <location>
        <begin position="10"/>
        <end position="125"/>
    </location>
</feature>
<dbReference type="InterPro" id="IPR039420">
    <property type="entry name" value="WalR-like"/>
</dbReference>
<dbReference type="SMART" id="SM00448">
    <property type="entry name" value="REC"/>
    <property type="match status" value="1"/>
</dbReference>
<dbReference type="InterPro" id="IPR001789">
    <property type="entry name" value="Sig_transdc_resp-reg_receiver"/>
</dbReference>
<evidence type="ECO:0000313" key="10">
    <source>
        <dbReference type="EMBL" id="GLQ94727.1"/>
    </source>
</evidence>
<dbReference type="SMART" id="SM00862">
    <property type="entry name" value="Trans_reg_C"/>
    <property type="match status" value="1"/>
</dbReference>
<gene>
    <name evidence="10" type="primary">colR_2</name>
    <name evidence="10" type="ORF">GCM10007901_36790</name>
</gene>
<dbReference type="SUPFAM" id="SSF52172">
    <property type="entry name" value="CheY-like"/>
    <property type="match status" value="1"/>
</dbReference>
<dbReference type="SUPFAM" id="SSF46894">
    <property type="entry name" value="C-terminal effector domain of the bipartite response regulators"/>
    <property type="match status" value="1"/>
</dbReference>
<dbReference type="PANTHER" id="PTHR48111:SF22">
    <property type="entry name" value="REGULATOR OF RPOS"/>
    <property type="match status" value="1"/>
</dbReference>
<dbReference type="Gene3D" id="6.10.250.690">
    <property type="match status" value="1"/>
</dbReference>
<evidence type="ECO:0000259" key="8">
    <source>
        <dbReference type="PROSITE" id="PS50110"/>
    </source>
</evidence>
<dbReference type="PROSITE" id="PS51755">
    <property type="entry name" value="OMPR_PHOB"/>
    <property type="match status" value="1"/>
</dbReference>
<sequence length="244" mass="27310">MSSRDEHAGLILLVEDNRQIAEMVGEFLERRGYSVDFAQDGVSGLHLAVSNSYDVVVLDLMLPGIDGLDVCRKLRGDAKKSTPVLMLTARDTLEDKLIGLEAGADDYLVKPFEVRELEARLRALIRRDRRQVSSEVLTVGDMTLDTATLRLTRAGQELTVSPIGLKLLAILMRESPRVVSRRDIEREIWGDTLPDSDTLRSHLYNLRRVIDKPFDRALLHTIHSAGYRLADLETEATAPISHIA</sequence>
<dbReference type="CDD" id="cd17624">
    <property type="entry name" value="REC_OmpR_PmrA-like"/>
    <property type="match status" value="1"/>
</dbReference>
<dbReference type="InterPro" id="IPR036388">
    <property type="entry name" value="WH-like_DNA-bd_sf"/>
</dbReference>
<evidence type="ECO:0000256" key="7">
    <source>
        <dbReference type="PROSITE-ProRule" id="PRU01091"/>
    </source>
</evidence>
<dbReference type="RefSeq" id="WP_284322404.1">
    <property type="nucleotide sequence ID" value="NZ_BSOB01000046.1"/>
</dbReference>
<organism evidence="10 11">
    <name type="scientific">Dyella acidisoli</name>
    <dbReference type="NCBI Taxonomy" id="1867834"/>
    <lineage>
        <taxon>Bacteria</taxon>
        <taxon>Pseudomonadati</taxon>
        <taxon>Pseudomonadota</taxon>
        <taxon>Gammaproteobacteria</taxon>
        <taxon>Lysobacterales</taxon>
        <taxon>Rhodanobacteraceae</taxon>
        <taxon>Dyella</taxon>
    </lineage>
</organism>
<dbReference type="Gene3D" id="1.10.10.10">
    <property type="entry name" value="Winged helix-like DNA-binding domain superfamily/Winged helix DNA-binding domain"/>
    <property type="match status" value="1"/>
</dbReference>